<dbReference type="AlphaFoldDB" id="A0AAW0GEI1"/>
<organism evidence="3 4">
    <name type="scientific">Cerrena zonata</name>
    <dbReference type="NCBI Taxonomy" id="2478898"/>
    <lineage>
        <taxon>Eukaryota</taxon>
        <taxon>Fungi</taxon>
        <taxon>Dikarya</taxon>
        <taxon>Basidiomycota</taxon>
        <taxon>Agaricomycotina</taxon>
        <taxon>Agaricomycetes</taxon>
        <taxon>Polyporales</taxon>
        <taxon>Cerrenaceae</taxon>
        <taxon>Cerrena</taxon>
    </lineage>
</organism>
<dbReference type="EMBL" id="JASBNA010000005">
    <property type="protein sequence ID" value="KAK7691918.1"/>
    <property type="molecule type" value="Genomic_DNA"/>
</dbReference>
<feature type="region of interest" description="Disordered" evidence="1">
    <location>
        <begin position="844"/>
        <end position="902"/>
    </location>
</feature>
<dbReference type="PANTHER" id="PTHR22834:SF20">
    <property type="entry name" value="SH3 DOMAIN-CONTAINING PROTEIN"/>
    <property type="match status" value="1"/>
</dbReference>
<feature type="domain" description="DH" evidence="2">
    <location>
        <begin position="159"/>
        <end position="380"/>
    </location>
</feature>
<dbReference type="CDD" id="cd00160">
    <property type="entry name" value="RhoGEF"/>
    <property type="match status" value="1"/>
</dbReference>
<dbReference type="GO" id="GO:0032955">
    <property type="term" value="P:regulation of division septum assembly"/>
    <property type="evidence" value="ECO:0007669"/>
    <property type="project" value="TreeGrafter"/>
</dbReference>
<gene>
    <name evidence="3" type="ORF">QCA50_005323</name>
</gene>
<feature type="compositionally biased region" description="Basic residues" evidence="1">
    <location>
        <begin position="754"/>
        <end position="770"/>
    </location>
</feature>
<feature type="region of interest" description="Disordered" evidence="1">
    <location>
        <begin position="195"/>
        <end position="225"/>
    </location>
</feature>
<feature type="compositionally biased region" description="Low complexity" evidence="1">
    <location>
        <begin position="202"/>
        <end position="218"/>
    </location>
</feature>
<feature type="compositionally biased region" description="Pro residues" evidence="1">
    <location>
        <begin position="43"/>
        <end position="57"/>
    </location>
</feature>
<dbReference type="Gene3D" id="1.20.900.10">
    <property type="entry name" value="Dbl homology (DH) domain"/>
    <property type="match status" value="1"/>
</dbReference>
<accession>A0AAW0GEI1</accession>
<dbReference type="Proteomes" id="UP001385951">
    <property type="component" value="Unassembled WGS sequence"/>
</dbReference>
<dbReference type="GO" id="GO:0031991">
    <property type="term" value="P:regulation of actomyosin contractile ring contraction"/>
    <property type="evidence" value="ECO:0007669"/>
    <property type="project" value="TreeGrafter"/>
</dbReference>
<feature type="compositionally biased region" description="Pro residues" evidence="1">
    <location>
        <begin position="119"/>
        <end position="128"/>
    </location>
</feature>
<feature type="region of interest" description="Disordered" evidence="1">
    <location>
        <begin position="1"/>
        <end position="85"/>
    </location>
</feature>
<protein>
    <recommendedName>
        <fullName evidence="2">DH domain-containing protein</fullName>
    </recommendedName>
</protein>
<feature type="region of interest" description="Disordered" evidence="1">
    <location>
        <begin position="101"/>
        <end position="132"/>
    </location>
</feature>
<evidence type="ECO:0000259" key="2">
    <source>
        <dbReference type="PROSITE" id="PS50010"/>
    </source>
</evidence>
<name>A0AAW0GEI1_9APHY</name>
<dbReference type="SMART" id="SM00325">
    <property type="entry name" value="RhoGEF"/>
    <property type="match status" value="1"/>
</dbReference>
<feature type="compositionally biased region" description="Low complexity" evidence="1">
    <location>
        <begin position="891"/>
        <end position="902"/>
    </location>
</feature>
<proteinExistence type="predicted"/>
<reference evidence="3 4" key="1">
    <citation type="submission" date="2022-09" db="EMBL/GenBank/DDBJ databases">
        <authorList>
            <person name="Palmer J.M."/>
        </authorList>
    </citation>
    <scope>NUCLEOTIDE SEQUENCE [LARGE SCALE GENOMIC DNA]</scope>
    <source>
        <strain evidence="3 4">DSM 7382</strain>
    </source>
</reference>
<feature type="region of interest" description="Disordered" evidence="1">
    <location>
        <begin position="719"/>
        <end position="772"/>
    </location>
</feature>
<dbReference type="InterPro" id="IPR000219">
    <property type="entry name" value="DH_dom"/>
</dbReference>
<dbReference type="SUPFAM" id="SSF48065">
    <property type="entry name" value="DBL homology domain (DH-domain)"/>
    <property type="match status" value="1"/>
</dbReference>
<evidence type="ECO:0000313" key="3">
    <source>
        <dbReference type="EMBL" id="KAK7691918.1"/>
    </source>
</evidence>
<dbReference type="PROSITE" id="PS50010">
    <property type="entry name" value="DH_2"/>
    <property type="match status" value="1"/>
</dbReference>
<dbReference type="Pfam" id="PF00621">
    <property type="entry name" value="RhoGEF"/>
    <property type="match status" value="1"/>
</dbReference>
<evidence type="ECO:0000256" key="1">
    <source>
        <dbReference type="SAM" id="MobiDB-lite"/>
    </source>
</evidence>
<dbReference type="InterPro" id="IPR051492">
    <property type="entry name" value="Dynamin-Rho_GEF"/>
</dbReference>
<comment type="caution">
    <text evidence="3">The sequence shown here is derived from an EMBL/GenBank/DDBJ whole genome shotgun (WGS) entry which is preliminary data.</text>
</comment>
<dbReference type="InterPro" id="IPR035899">
    <property type="entry name" value="DBL_dom_sf"/>
</dbReference>
<feature type="compositionally biased region" description="Polar residues" evidence="1">
    <location>
        <begin position="724"/>
        <end position="739"/>
    </location>
</feature>
<sequence length="996" mass="109683">MMEMDSNFAPLNIDEPRSHRVGIPGPPQSFQLPERANSDGGTIPPPLPSPPLPPRSPLRPAARRYTDSSSTSSLSIPLTPSTDTESDSLMTLLHARSLASFSGHLGTPPRVRKLSTPDKPLPMTPPSPVSMNDTDSLVGTLRSDASTSSFLDTPAPISKRIHALLELLSSEKAFASDLAIIHDIHFTAALGHPIPLTPPPSSNGSSSSRAVSTASDTSDPASLSPPMTVDDARIIFNNIGDLAVFSEGFAIRLEEALGNILDGGIGEDHVGALFLEMIPKMEPIYTQYITKHPAALEHLNALPQTPSLTHYLSHTRELAQHLTHAWDLPSLLIKPVQRLLKYSLLLSAIIDETPESHPDKPKLKEAKVKMEAVAHGVNEGRRRREVVKEVLTTGSAVNLNAKKSGETKSKKKGLGMGIAAAANLARMKSTTRPGALRAKEGVDANAEATAVAEMSRRLKAYDEAIRDYAMDVVKWSESVKILAESLHDWTFSFGKLVGLDQNHGSAAYDAFVEVIEKGILPACDTLSEKIEKQLLVQLAKLKETALAPERLLEAMYTLEPLHYGLLNTDVAKNRPTPSLLDASRSYVALRGQLFAELPRYLQLLEKGVHFTVVELTEWQTLFWSDVRGKWEELWNSLKLETEDQGNGEETIKVWRWRHEEILRQFEGLNIIQPPRQSKKEKEIARAQKGRSRSHSHSFQTASALSQTVAVSTMLASLEPHLPTTPRSPNKPRSTHSQEAGPSLERRGSSESLRSKKSGKSAKSSKHRHTHSNASVALYQQEDSGSSFFDNVFTGLSPTKPAYNRAKSMPISAPMQLRRANSQGKLLDPIDRDAIFQSSTAHYHDLLDEEDGERGRESRKPHLHRRFTETMRPSPTPSTRKRRSPSLPPSKPNSAMPSPAPSQSSFNYIQPPIPLPPLYACYVVHACVPPEGVQYHGIPFHTLVEGDAYEVVQECGHPREHRGLPLRVDEGEDCLLLVRNQEGDFGWALASFLLPMD</sequence>
<dbReference type="PANTHER" id="PTHR22834">
    <property type="entry name" value="NUCLEAR FUSION PROTEIN FUS2"/>
    <property type="match status" value="1"/>
</dbReference>
<dbReference type="GO" id="GO:0005737">
    <property type="term" value="C:cytoplasm"/>
    <property type="evidence" value="ECO:0007669"/>
    <property type="project" value="TreeGrafter"/>
</dbReference>
<evidence type="ECO:0000313" key="4">
    <source>
        <dbReference type="Proteomes" id="UP001385951"/>
    </source>
</evidence>
<dbReference type="GO" id="GO:0005085">
    <property type="term" value="F:guanyl-nucleotide exchange factor activity"/>
    <property type="evidence" value="ECO:0007669"/>
    <property type="project" value="InterPro"/>
</dbReference>
<feature type="compositionally biased region" description="Low complexity" evidence="1">
    <location>
        <begin position="67"/>
        <end position="83"/>
    </location>
</feature>
<feature type="region of interest" description="Disordered" evidence="1">
    <location>
        <begin position="672"/>
        <end position="702"/>
    </location>
</feature>
<keyword evidence="4" id="KW-1185">Reference proteome</keyword>